<gene>
    <name evidence="2" type="ORF">BN2476_210063</name>
</gene>
<feature type="compositionally biased region" description="Basic and acidic residues" evidence="1">
    <location>
        <begin position="1"/>
        <end position="22"/>
    </location>
</feature>
<feature type="region of interest" description="Disordered" evidence="1">
    <location>
        <begin position="1"/>
        <end position="31"/>
    </location>
</feature>
<sequence length="98" mass="10670">MPRNHTDGTADEIRNAAEDRNGDGQLGGGGLMSLRKLRLRTPCLRGSAAGIKGIFRRMADSVDRRSASWSDDPLKSRLQNIDPGYRSSDATVGHAHRP</sequence>
<protein>
    <submittedName>
        <fullName evidence="2">Uncharacterized protein</fullName>
    </submittedName>
</protein>
<accession>A0A1N7RVM1</accession>
<evidence type="ECO:0000256" key="1">
    <source>
        <dbReference type="SAM" id="MobiDB-lite"/>
    </source>
</evidence>
<feature type="region of interest" description="Disordered" evidence="1">
    <location>
        <begin position="60"/>
        <end position="98"/>
    </location>
</feature>
<dbReference type="Proteomes" id="UP000195569">
    <property type="component" value="Unassembled WGS sequence"/>
</dbReference>
<comment type="caution">
    <text evidence="2">The sequence shown here is derived from an EMBL/GenBank/DDBJ whole genome shotgun (WGS) entry which is preliminary data.</text>
</comment>
<organism evidence="2 3">
    <name type="scientific">Paraburkholderia piptadeniae</name>
    <dbReference type="NCBI Taxonomy" id="1701573"/>
    <lineage>
        <taxon>Bacteria</taxon>
        <taxon>Pseudomonadati</taxon>
        <taxon>Pseudomonadota</taxon>
        <taxon>Betaproteobacteria</taxon>
        <taxon>Burkholderiales</taxon>
        <taxon>Burkholderiaceae</taxon>
        <taxon>Paraburkholderia</taxon>
    </lineage>
</organism>
<evidence type="ECO:0000313" key="3">
    <source>
        <dbReference type="Proteomes" id="UP000195569"/>
    </source>
</evidence>
<dbReference type="EMBL" id="CYGY02000021">
    <property type="protein sequence ID" value="SIT39144.1"/>
    <property type="molecule type" value="Genomic_DNA"/>
</dbReference>
<name>A0A1N7RVM1_9BURK</name>
<dbReference type="AlphaFoldDB" id="A0A1N7RVM1"/>
<reference evidence="2" key="1">
    <citation type="submission" date="2016-12" db="EMBL/GenBank/DDBJ databases">
        <authorList>
            <person name="Moulin L."/>
        </authorList>
    </citation>
    <scope>NUCLEOTIDE SEQUENCE [LARGE SCALE GENOMIC DNA]</scope>
    <source>
        <strain evidence="2">STM 7183</strain>
    </source>
</reference>
<evidence type="ECO:0000313" key="2">
    <source>
        <dbReference type="EMBL" id="SIT39144.1"/>
    </source>
</evidence>
<proteinExistence type="predicted"/>
<keyword evidence="3" id="KW-1185">Reference proteome</keyword>